<organism evidence="3 4">
    <name type="scientific">Montanilutibacter psychrotolerans</name>
    <dbReference type="NCBI Taxonomy" id="1327343"/>
    <lineage>
        <taxon>Bacteria</taxon>
        <taxon>Pseudomonadati</taxon>
        <taxon>Pseudomonadota</taxon>
        <taxon>Gammaproteobacteria</taxon>
        <taxon>Lysobacterales</taxon>
        <taxon>Lysobacteraceae</taxon>
        <taxon>Montanilutibacter</taxon>
    </lineage>
</organism>
<keyword evidence="2" id="KW-1133">Transmembrane helix</keyword>
<gene>
    <name evidence="3" type="ORF">EER27_04365</name>
</gene>
<dbReference type="OrthoDB" id="9111327at2"/>
<comment type="caution">
    <text evidence="3">The sequence shown here is derived from an EMBL/GenBank/DDBJ whole genome shotgun (WGS) entry which is preliminary data.</text>
</comment>
<keyword evidence="4" id="KW-1185">Reference proteome</keyword>
<sequence>MDPASTTSPPGRLLSVAQPERQPASLPRSAADECIAPGVLPADVDGAHFERAICRNCGAGLSTPFCGQCGQKKVVRFSSRDLRTEIWQSWRWFELDIVKAAWALATGPGRVAREYVLGARKRHTHPLKLLLVAVGLLLLLLSENRWFAAGDANLGKAGELLQSYGKWSFSLGIVAVLASSLLIFRRRLGYNSVEHLVLATYCQFLILCAQLLNMLPPLLLRSADYLQIHKQWSVLYMNLVAATIVTVAFRQFFVIDLRREWPRLLLAIALFVAIKVGLQRLYAWALIKAVMAQLA</sequence>
<evidence type="ECO:0000313" key="4">
    <source>
        <dbReference type="Proteomes" id="UP000267049"/>
    </source>
</evidence>
<feature type="transmembrane region" description="Helical" evidence="2">
    <location>
        <begin position="235"/>
        <end position="253"/>
    </location>
</feature>
<evidence type="ECO:0000256" key="2">
    <source>
        <dbReference type="SAM" id="Phobius"/>
    </source>
</evidence>
<evidence type="ECO:0000256" key="1">
    <source>
        <dbReference type="SAM" id="MobiDB-lite"/>
    </source>
</evidence>
<dbReference type="Pfam" id="PF12412">
    <property type="entry name" value="DUF3667"/>
    <property type="match status" value="1"/>
</dbReference>
<dbReference type="RefSeq" id="WP_123086816.1">
    <property type="nucleotide sequence ID" value="NZ_RIBS01000002.1"/>
</dbReference>
<dbReference type="InterPro" id="IPR022134">
    <property type="entry name" value="DUF3667"/>
</dbReference>
<feature type="transmembrane region" description="Helical" evidence="2">
    <location>
        <begin position="196"/>
        <end position="215"/>
    </location>
</feature>
<dbReference type="EMBL" id="RIBS01000002">
    <property type="protein sequence ID" value="RNF85029.1"/>
    <property type="molecule type" value="Genomic_DNA"/>
</dbReference>
<keyword evidence="2" id="KW-0472">Membrane</keyword>
<feature type="transmembrane region" description="Helical" evidence="2">
    <location>
        <begin position="129"/>
        <end position="147"/>
    </location>
</feature>
<dbReference type="Proteomes" id="UP000267049">
    <property type="component" value="Unassembled WGS sequence"/>
</dbReference>
<accession>A0A3M8SUQ2</accession>
<dbReference type="AlphaFoldDB" id="A0A3M8SUQ2"/>
<proteinExistence type="predicted"/>
<keyword evidence="2" id="KW-0812">Transmembrane</keyword>
<protein>
    <submittedName>
        <fullName evidence="3">DUF3667 domain-containing protein</fullName>
    </submittedName>
</protein>
<evidence type="ECO:0000313" key="3">
    <source>
        <dbReference type="EMBL" id="RNF85029.1"/>
    </source>
</evidence>
<feature type="region of interest" description="Disordered" evidence="1">
    <location>
        <begin position="1"/>
        <end position="22"/>
    </location>
</feature>
<feature type="transmembrane region" description="Helical" evidence="2">
    <location>
        <begin position="265"/>
        <end position="287"/>
    </location>
</feature>
<reference evidence="3 4" key="1">
    <citation type="submission" date="2018-11" db="EMBL/GenBank/DDBJ databases">
        <title>Lysobacter cryohumiis sp. nov., isolated from soil in the Tianshan Mountains, Xinjiang, China.</title>
        <authorList>
            <person name="Luo Y."/>
            <person name="Sheng H."/>
        </authorList>
    </citation>
    <scope>NUCLEOTIDE SEQUENCE [LARGE SCALE GENOMIC DNA]</scope>
    <source>
        <strain evidence="3 4">ZS60</strain>
    </source>
</reference>
<name>A0A3M8SUQ2_9GAMM</name>
<feature type="transmembrane region" description="Helical" evidence="2">
    <location>
        <begin position="167"/>
        <end position="184"/>
    </location>
</feature>